<accession>A0ABV7R4G4</accession>
<proteinExistence type="predicted"/>
<organism evidence="1 2">
    <name type="scientific">Paracoccus mangrovi</name>
    <dbReference type="NCBI Taxonomy" id="1715645"/>
    <lineage>
        <taxon>Bacteria</taxon>
        <taxon>Pseudomonadati</taxon>
        <taxon>Pseudomonadota</taxon>
        <taxon>Alphaproteobacteria</taxon>
        <taxon>Rhodobacterales</taxon>
        <taxon>Paracoccaceae</taxon>
        <taxon>Paracoccus</taxon>
    </lineage>
</organism>
<protein>
    <submittedName>
        <fullName evidence="1">Uncharacterized protein</fullName>
    </submittedName>
</protein>
<name>A0ABV7R4G4_9RHOB</name>
<sequence>MNFGDCLQAAVAAGELDPERAKLARADWEDLAKRYEARGMSAADARQQAADDLVERMKYATAKRRHVTVRQLMTMQRNQARYTRAASEDPDLILKDVEAAHSEAKAIFKQATGGMQELLADHSEDITGRVRPHDPSRPGLCGAVRCGRAAAAASLDDRRLCVT</sequence>
<dbReference type="Proteomes" id="UP001595721">
    <property type="component" value="Unassembled WGS sequence"/>
</dbReference>
<reference evidence="2" key="1">
    <citation type="journal article" date="2019" name="Int. J. Syst. Evol. Microbiol.">
        <title>The Global Catalogue of Microorganisms (GCM) 10K type strain sequencing project: providing services to taxonomists for standard genome sequencing and annotation.</title>
        <authorList>
            <consortium name="The Broad Institute Genomics Platform"/>
            <consortium name="The Broad Institute Genome Sequencing Center for Infectious Disease"/>
            <person name="Wu L."/>
            <person name="Ma J."/>
        </authorList>
    </citation>
    <scope>NUCLEOTIDE SEQUENCE [LARGE SCALE GENOMIC DNA]</scope>
    <source>
        <strain evidence="2">KCTC 42899</strain>
    </source>
</reference>
<comment type="caution">
    <text evidence="1">The sequence shown here is derived from an EMBL/GenBank/DDBJ whole genome shotgun (WGS) entry which is preliminary data.</text>
</comment>
<gene>
    <name evidence="1" type="ORF">ACFOMH_08260</name>
</gene>
<evidence type="ECO:0000313" key="1">
    <source>
        <dbReference type="EMBL" id="MFC3528171.1"/>
    </source>
</evidence>
<evidence type="ECO:0000313" key="2">
    <source>
        <dbReference type="Proteomes" id="UP001595721"/>
    </source>
</evidence>
<dbReference type="EMBL" id="JBHRXJ010000004">
    <property type="protein sequence ID" value="MFC3528171.1"/>
    <property type="molecule type" value="Genomic_DNA"/>
</dbReference>
<dbReference type="RefSeq" id="WP_377743836.1">
    <property type="nucleotide sequence ID" value="NZ_JBHRXJ010000004.1"/>
</dbReference>
<keyword evidence="2" id="KW-1185">Reference proteome</keyword>